<accession>A0A8J2U220</accession>
<gene>
    <name evidence="6" type="ORF">GCM10011369_01940</name>
</gene>
<dbReference type="PANTHER" id="PTHR13903:SF8">
    <property type="entry name" value="PIRIN"/>
    <property type="match status" value="1"/>
</dbReference>
<evidence type="ECO:0000313" key="6">
    <source>
        <dbReference type="EMBL" id="GGA64162.1"/>
    </source>
</evidence>
<dbReference type="InterPro" id="IPR014710">
    <property type="entry name" value="RmlC-like_jellyroll"/>
</dbReference>
<evidence type="ECO:0000256" key="2">
    <source>
        <dbReference type="PIRSR" id="PIRSR006232-1"/>
    </source>
</evidence>
<feature type="binding site" evidence="2">
    <location>
        <position position="103"/>
    </location>
    <ligand>
        <name>Fe cation</name>
        <dbReference type="ChEBI" id="CHEBI:24875"/>
    </ligand>
</feature>
<dbReference type="InterPro" id="IPR012093">
    <property type="entry name" value="Pirin"/>
</dbReference>
<evidence type="ECO:0000259" key="4">
    <source>
        <dbReference type="Pfam" id="PF02678"/>
    </source>
</evidence>
<evidence type="ECO:0000256" key="3">
    <source>
        <dbReference type="RuleBase" id="RU003457"/>
    </source>
</evidence>
<dbReference type="PIRSF" id="PIRSF006232">
    <property type="entry name" value="Pirin"/>
    <property type="match status" value="1"/>
</dbReference>
<dbReference type="Pfam" id="PF05726">
    <property type="entry name" value="Pirin_C"/>
    <property type="match status" value="1"/>
</dbReference>
<feature type="binding site" evidence="2">
    <location>
        <position position="105"/>
    </location>
    <ligand>
        <name>Fe cation</name>
        <dbReference type="ChEBI" id="CHEBI:24875"/>
    </ligand>
</feature>
<dbReference type="Proteomes" id="UP000619743">
    <property type="component" value="Unassembled WGS sequence"/>
</dbReference>
<sequence length="287" mass="31356">MTDRKVVEVIKARATSDGNGVNLLRVFGGIRTDRFDPFLMLDDFGSDNPDDYIAGFPPHPHRGFRTVTYMLQGHFEHRDHLGNIGGIRDGGAQWMTAGRGVIHSEMPKQTDGKLRGFQLWLNLPSKDKMMAPDYHNVEAEDIAITRIDGIEVRTIAGQGQINGQHVSSNKEIADTKPQIWYLSNPTDDSKVLTVAQDCGRNAMIYIAEGNIAVAASNWRGSAGSLLRFGQQGDLRFEMAAGSELLLLSGAPINEPIVQYGPFVMTSQAEIDQAIADYQAGTLTAPAA</sequence>
<evidence type="ECO:0000259" key="5">
    <source>
        <dbReference type="Pfam" id="PF05726"/>
    </source>
</evidence>
<keyword evidence="2" id="KW-0479">Metal-binding</keyword>
<dbReference type="InterPro" id="IPR008778">
    <property type="entry name" value="Pirin_C_dom"/>
</dbReference>
<reference evidence="7" key="1">
    <citation type="journal article" date="2019" name="Int. J. Syst. Evol. Microbiol.">
        <title>The Global Catalogue of Microorganisms (GCM) 10K type strain sequencing project: providing services to taxonomists for standard genome sequencing and annotation.</title>
        <authorList>
            <consortium name="The Broad Institute Genomics Platform"/>
            <consortium name="The Broad Institute Genome Sequencing Center for Infectious Disease"/>
            <person name="Wu L."/>
            <person name="Ma J."/>
        </authorList>
    </citation>
    <scope>NUCLEOTIDE SEQUENCE [LARGE SCALE GENOMIC DNA]</scope>
    <source>
        <strain evidence="7">CGMCC 1.10130</strain>
    </source>
</reference>
<feature type="domain" description="Pirin N-terminal" evidence="4">
    <location>
        <begin position="26"/>
        <end position="121"/>
    </location>
</feature>
<dbReference type="RefSeq" id="WP_087504197.1">
    <property type="nucleotide sequence ID" value="NZ_BMDX01000001.1"/>
</dbReference>
<dbReference type="GO" id="GO:0046872">
    <property type="term" value="F:metal ion binding"/>
    <property type="evidence" value="ECO:0007669"/>
    <property type="project" value="UniProtKB-KW"/>
</dbReference>
<comment type="cofactor">
    <cofactor evidence="2">
        <name>Fe cation</name>
        <dbReference type="ChEBI" id="CHEBI:24875"/>
    </cofactor>
    <text evidence="2">Binds 1 Fe cation per subunit.</text>
</comment>
<name>A0A8J2U220_9GAMM</name>
<dbReference type="CDD" id="cd02247">
    <property type="entry name" value="cupin_pirin_C"/>
    <property type="match status" value="1"/>
</dbReference>
<feature type="binding site" evidence="2">
    <location>
        <position position="61"/>
    </location>
    <ligand>
        <name>Fe cation</name>
        <dbReference type="ChEBI" id="CHEBI:24875"/>
    </ligand>
</feature>
<dbReference type="OrthoDB" id="9780903at2"/>
<evidence type="ECO:0000313" key="7">
    <source>
        <dbReference type="Proteomes" id="UP000619743"/>
    </source>
</evidence>
<dbReference type="InterPro" id="IPR003829">
    <property type="entry name" value="Pirin_N_dom"/>
</dbReference>
<proteinExistence type="inferred from homology"/>
<comment type="similarity">
    <text evidence="1 3">Belongs to the pirin family.</text>
</comment>
<keyword evidence="7" id="KW-1185">Reference proteome</keyword>
<dbReference type="AlphaFoldDB" id="A0A8J2U220"/>
<organism evidence="6 7">
    <name type="scientific">Neiella marina</name>
    <dbReference type="NCBI Taxonomy" id="508461"/>
    <lineage>
        <taxon>Bacteria</taxon>
        <taxon>Pseudomonadati</taxon>
        <taxon>Pseudomonadota</taxon>
        <taxon>Gammaproteobacteria</taxon>
        <taxon>Alteromonadales</taxon>
        <taxon>Echinimonadaceae</taxon>
        <taxon>Neiella</taxon>
    </lineage>
</organism>
<dbReference type="Gene3D" id="2.60.120.10">
    <property type="entry name" value="Jelly Rolls"/>
    <property type="match status" value="2"/>
</dbReference>
<dbReference type="InterPro" id="IPR011051">
    <property type="entry name" value="RmlC_Cupin_sf"/>
</dbReference>
<dbReference type="CDD" id="cd02909">
    <property type="entry name" value="cupin_pirin_N"/>
    <property type="match status" value="1"/>
</dbReference>
<dbReference type="Pfam" id="PF02678">
    <property type="entry name" value="Pirin"/>
    <property type="match status" value="1"/>
</dbReference>
<feature type="binding site" evidence="2">
    <location>
        <position position="59"/>
    </location>
    <ligand>
        <name>Fe cation</name>
        <dbReference type="ChEBI" id="CHEBI:24875"/>
    </ligand>
</feature>
<keyword evidence="2" id="KW-0408">Iron</keyword>
<dbReference type="EMBL" id="BMDX01000001">
    <property type="protein sequence ID" value="GGA64162.1"/>
    <property type="molecule type" value="Genomic_DNA"/>
</dbReference>
<dbReference type="SUPFAM" id="SSF51182">
    <property type="entry name" value="RmlC-like cupins"/>
    <property type="match status" value="1"/>
</dbReference>
<protein>
    <submittedName>
        <fullName evidence="6">Quercetin 2,3-dioxygenase</fullName>
    </submittedName>
</protein>
<comment type="caution">
    <text evidence="6">The sequence shown here is derived from an EMBL/GenBank/DDBJ whole genome shotgun (WGS) entry which is preliminary data.</text>
</comment>
<dbReference type="PANTHER" id="PTHR13903">
    <property type="entry name" value="PIRIN-RELATED"/>
    <property type="match status" value="1"/>
</dbReference>
<feature type="domain" description="Pirin C-terminal" evidence="5">
    <location>
        <begin position="193"/>
        <end position="282"/>
    </location>
</feature>
<evidence type="ECO:0000256" key="1">
    <source>
        <dbReference type="ARBA" id="ARBA00008416"/>
    </source>
</evidence>